<evidence type="ECO:0000313" key="11">
    <source>
        <dbReference type="Proteomes" id="UP000198409"/>
    </source>
</evidence>
<feature type="transmembrane region" description="Helical" evidence="8">
    <location>
        <begin position="92"/>
        <end position="112"/>
    </location>
</feature>
<feature type="transmembrane region" description="Helical" evidence="8">
    <location>
        <begin position="287"/>
        <end position="308"/>
    </location>
</feature>
<comment type="subcellular location">
    <subcellularLocation>
        <location evidence="1">Cell membrane</location>
        <topology evidence="1">Multi-pass membrane protein</topology>
    </subcellularLocation>
</comment>
<evidence type="ECO:0000256" key="4">
    <source>
        <dbReference type="ARBA" id="ARBA00022475"/>
    </source>
</evidence>
<keyword evidence="6 8" id="KW-1133">Transmembrane helix</keyword>
<dbReference type="Proteomes" id="UP000198409">
    <property type="component" value="Unassembled WGS sequence"/>
</dbReference>
<feature type="transmembrane region" description="Helical" evidence="8">
    <location>
        <begin position="264"/>
        <end position="281"/>
    </location>
</feature>
<dbReference type="SUPFAM" id="SSF103481">
    <property type="entry name" value="Multidrug resistance efflux transporter EmrE"/>
    <property type="match status" value="2"/>
</dbReference>
<dbReference type="InterPro" id="IPR004626">
    <property type="entry name" value="RarD"/>
</dbReference>
<dbReference type="NCBIfam" id="TIGR00688">
    <property type="entry name" value="rarD"/>
    <property type="match status" value="1"/>
</dbReference>
<reference evidence="11" key="1">
    <citation type="submission" date="2017-06" db="EMBL/GenBank/DDBJ databases">
        <authorList>
            <person name="Varghese N."/>
            <person name="Submissions S."/>
        </authorList>
    </citation>
    <scope>NUCLEOTIDE SEQUENCE [LARGE SCALE GENOMIC DNA]</scope>
    <source>
        <strain evidence="11">DSM 26170</strain>
    </source>
</reference>
<proteinExistence type="inferred from homology"/>
<evidence type="ECO:0000256" key="2">
    <source>
        <dbReference type="ARBA" id="ARBA00007362"/>
    </source>
</evidence>
<feature type="domain" description="EamA" evidence="9">
    <location>
        <begin position="173"/>
        <end position="304"/>
    </location>
</feature>
<organism evidence="10 11">
    <name type="scientific">Paracoccus sediminis</name>
    <dbReference type="NCBI Taxonomy" id="1214787"/>
    <lineage>
        <taxon>Bacteria</taxon>
        <taxon>Pseudomonadati</taxon>
        <taxon>Pseudomonadota</taxon>
        <taxon>Alphaproteobacteria</taxon>
        <taxon>Rhodobacterales</taxon>
        <taxon>Paracoccaceae</taxon>
        <taxon>Paracoccus</taxon>
    </lineage>
</organism>
<feature type="transmembrane region" description="Helical" evidence="8">
    <location>
        <begin position="124"/>
        <end position="141"/>
    </location>
</feature>
<keyword evidence="7 8" id="KW-0472">Membrane</keyword>
<feature type="transmembrane region" description="Helical" evidence="8">
    <location>
        <begin position="171"/>
        <end position="187"/>
    </location>
</feature>
<keyword evidence="5 8" id="KW-0812">Transmembrane</keyword>
<keyword evidence="4" id="KW-1003">Cell membrane</keyword>
<dbReference type="EMBL" id="FZNM01000003">
    <property type="protein sequence ID" value="SNR39350.1"/>
    <property type="molecule type" value="Genomic_DNA"/>
</dbReference>
<evidence type="ECO:0000256" key="6">
    <source>
        <dbReference type="ARBA" id="ARBA00022989"/>
    </source>
</evidence>
<comment type="similarity">
    <text evidence="2">Belongs to the EamA transporter family.</text>
</comment>
<evidence type="ECO:0000256" key="1">
    <source>
        <dbReference type="ARBA" id="ARBA00004651"/>
    </source>
</evidence>
<feature type="transmembrane region" description="Helical" evidence="8">
    <location>
        <begin position="199"/>
        <end position="219"/>
    </location>
</feature>
<evidence type="ECO:0000256" key="5">
    <source>
        <dbReference type="ARBA" id="ARBA00022692"/>
    </source>
</evidence>
<protein>
    <submittedName>
        <fullName evidence="10">Chloramphenicol-sensitive protein RarD</fullName>
    </submittedName>
</protein>
<feature type="domain" description="EamA" evidence="9">
    <location>
        <begin position="28"/>
        <end position="164"/>
    </location>
</feature>
<feature type="transmembrane region" description="Helical" evidence="8">
    <location>
        <begin position="29"/>
        <end position="47"/>
    </location>
</feature>
<dbReference type="AlphaFoldDB" id="A0A238VYH1"/>
<feature type="transmembrane region" description="Helical" evidence="8">
    <location>
        <begin position="59"/>
        <end position="80"/>
    </location>
</feature>
<dbReference type="InterPro" id="IPR000620">
    <property type="entry name" value="EamA_dom"/>
</dbReference>
<accession>A0A238VYH1</accession>
<evidence type="ECO:0000256" key="7">
    <source>
        <dbReference type="ARBA" id="ARBA00023136"/>
    </source>
</evidence>
<evidence type="ECO:0000313" key="10">
    <source>
        <dbReference type="EMBL" id="SNR39350.1"/>
    </source>
</evidence>
<evidence type="ECO:0000256" key="8">
    <source>
        <dbReference type="SAM" id="Phobius"/>
    </source>
</evidence>
<gene>
    <name evidence="10" type="ORF">SAMN06265378_103183</name>
</gene>
<dbReference type="GO" id="GO:0005886">
    <property type="term" value="C:plasma membrane"/>
    <property type="evidence" value="ECO:0007669"/>
    <property type="project" value="UniProtKB-SubCell"/>
</dbReference>
<feature type="transmembrane region" description="Helical" evidence="8">
    <location>
        <begin position="148"/>
        <end position="165"/>
    </location>
</feature>
<evidence type="ECO:0000256" key="3">
    <source>
        <dbReference type="ARBA" id="ARBA00022448"/>
    </source>
</evidence>
<dbReference type="PANTHER" id="PTHR22911">
    <property type="entry name" value="ACYL-MALONYL CONDENSING ENZYME-RELATED"/>
    <property type="match status" value="1"/>
</dbReference>
<evidence type="ECO:0000259" key="9">
    <source>
        <dbReference type="Pfam" id="PF00892"/>
    </source>
</evidence>
<dbReference type="Pfam" id="PF00892">
    <property type="entry name" value="EamA"/>
    <property type="match status" value="2"/>
</dbReference>
<feature type="transmembrane region" description="Helical" evidence="8">
    <location>
        <begin position="231"/>
        <end position="252"/>
    </location>
</feature>
<name>A0A238VYH1_9RHOB</name>
<keyword evidence="3" id="KW-0813">Transport</keyword>
<sequence>MIHLARARFAAYGHRMNAPTTLSGDSPRGLMLAVATYVIWGFLPLFMKQLAHVPPSEVIAHRVLWSLPIALAVLLWQGRWADVGAALRRPRLLAMAIVTAALISVNWMIYVWAVGNNHALDAALGYYINPLFSVALGATLLHERLSRAQVAAIVLAALAVVVLTVQLGRLPMVAIGLTLTWGIYALCKKSLPLGPTQGFTLEVLILTPFALAFVIWLSATGQSHFAAGNAWDTILLIGCGPVTAIPLICYAMAAKQLRLTTIGILQYIAPTMIFVTAVLIFGEPFGAAQMIAFPMIWAGVIIYSLSLLRTTGARRRAAQ</sequence>
<dbReference type="InterPro" id="IPR037185">
    <property type="entry name" value="EmrE-like"/>
</dbReference>
<dbReference type="PANTHER" id="PTHR22911:SF137">
    <property type="entry name" value="SOLUTE CARRIER FAMILY 35 MEMBER G2-RELATED"/>
    <property type="match status" value="1"/>
</dbReference>